<dbReference type="Gene3D" id="3.30.160.60">
    <property type="entry name" value="Classic Zinc Finger"/>
    <property type="match status" value="7"/>
</dbReference>
<dbReference type="PROSITE" id="PS00028">
    <property type="entry name" value="ZINC_FINGER_C2H2_1"/>
    <property type="match status" value="7"/>
</dbReference>
<evidence type="ECO:0000259" key="9">
    <source>
        <dbReference type="PROSITE" id="PS50157"/>
    </source>
</evidence>
<evidence type="ECO:0000256" key="4">
    <source>
        <dbReference type="ARBA" id="ARBA00022771"/>
    </source>
</evidence>
<dbReference type="eggNOG" id="KOG1721">
    <property type="taxonomic scope" value="Eukaryota"/>
</dbReference>
<feature type="domain" description="C2H2-type" evidence="9">
    <location>
        <begin position="128"/>
        <end position="155"/>
    </location>
</feature>
<keyword evidence="4 7" id="KW-0863">Zinc-finger</keyword>
<dbReference type="FunFam" id="3.30.160.60:FF:000557">
    <property type="entry name" value="zinc finger and SCAN domain-containing protein 29"/>
    <property type="match status" value="1"/>
</dbReference>
<evidence type="ECO:0000313" key="11">
    <source>
        <dbReference type="Proteomes" id="UP000027135"/>
    </source>
</evidence>
<evidence type="ECO:0000256" key="1">
    <source>
        <dbReference type="ARBA" id="ARBA00004123"/>
    </source>
</evidence>
<feature type="compositionally biased region" description="Basic residues" evidence="8">
    <location>
        <begin position="381"/>
        <end position="390"/>
    </location>
</feature>
<dbReference type="InterPro" id="IPR036236">
    <property type="entry name" value="Znf_C2H2_sf"/>
</dbReference>
<evidence type="ECO:0000256" key="5">
    <source>
        <dbReference type="ARBA" id="ARBA00022833"/>
    </source>
</evidence>
<dbReference type="Proteomes" id="UP000027135">
    <property type="component" value="Unassembled WGS sequence"/>
</dbReference>
<keyword evidence="11" id="KW-1185">Reference proteome</keyword>
<feature type="domain" description="C2H2-type" evidence="9">
    <location>
        <begin position="184"/>
        <end position="211"/>
    </location>
</feature>
<evidence type="ECO:0000256" key="2">
    <source>
        <dbReference type="ARBA" id="ARBA00022723"/>
    </source>
</evidence>
<dbReference type="PANTHER" id="PTHR24409:SF295">
    <property type="entry name" value="AZ2-RELATED"/>
    <property type="match status" value="1"/>
</dbReference>
<gene>
    <name evidence="10" type="ORF">L798_11108</name>
</gene>
<dbReference type="Pfam" id="PF00096">
    <property type="entry name" value="zf-C2H2"/>
    <property type="match status" value="6"/>
</dbReference>
<dbReference type="EMBL" id="KK852856">
    <property type="protein sequence ID" value="KDR14889.1"/>
    <property type="molecule type" value="Genomic_DNA"/>
</dbReference>
<dbReference type="GO" id="GO:0040029">
    <property type="term" value="P:epigenetic regulation of gene expression"/>
    <property type="evidence" value="ECO:0007669"/>
    <property type="project" value="UniProtKB-ARBA"/>
</dbReference>
<feature type="domain" description="C2H2-type" evidence="9">
    <location>
        <begin position="213"/>
        <end position="240"/>
    </location>
</feature>
<proteinExistence type="predicted"/>
<evidence type="ECO:0000256" key="6">
    <source>
        <dbReference type="ARBA" id="ARBA00023242"/>
    </source>
</evidence>
<dbReference type="FunFam" id="3.30.160.60:FF:000690">
    <property type="entry name" value="Zinc finger protein 354C"/>
    <property type="match status" value="1"/>
</dbReference>
<reference evidence="10 11" key="1">
    <citation type="journal article" date="2014" name="Nat. Commun.">
        <title>Molecular traces of alternative social organization in a termite genome.</title>
        <authorList>
            <person name="Terrapon N."/>
            <person name="Li C."/>
            <person name="Robertson H.M."/>
            <person name="Ji L."/>
            <person name="Meng X."/>
            <person name="Booth W."/>
            <person name="Chen Z."/>
            <person name="Childers C.P."/>
            <person name="Glastad K.M."/>
            <person name="Gokhale K."/>
            <person name="Gowin J."/>
            <person name="Gronenberg W."/>
            <person name="Hermansen R.A."/>
            <person name="Hu H."/>
            <person name="Hunt B.G."/>
            <person name="Huylmans A.K."/>
            <person name="Khalil S.M."/>
            <person name="Mitchell R.D."/>
            <person name="Munoz-Torres M.C."/>
            <person name="Mustard J.A."/>
            <person name="Pan H."/>
            <person name="Reese J.T."/>
            <person name="Scharf M.E."/>
            <person name="Sun F."/>
            <person name="Vogel H."/>
            <person name="Xiao J."/>
            <person name="Yang W."/>
            <person name="Yang Z."/>
            <person name="Yang Z."/>
            <person name="Zhou J."/>
            <person name="Zhu J."/>
            <person name="Brent C.S."/>
            <person name="Elsik C.G."/>
            <person name="Goodisman M.A."/>
            <person name="Liberles D.A."/>
            <person name="Roe R.M."/>
            <person name="Vargo E.L."/>
            <person name="Vilcinskas A."/>
            <person name="Wang J."/>
            <person name="Bornberg-Bauer E."/>
            <person name="Korb J."/>
            <person name="Zhang G."/>
            <person name="Liebig J."/>
        </authorList>
    </citation>
    <scope>NUCLEOTIDE SEQUENCE [LARGE SCALE GENOMIC DNA]</scope>
    <source>
        <tissue evidence="10">Whole organism</tissue>
    </source>
</reference>
<name>A0A067R8X8_ZOONE</name>
<dbReference type="Pfam" id="PF13912">
    <property type="entry name" value="zf-C2H2_6"/>
    <property type="match status" value="1"/>
</dbReference>
<dbReference type="FunFam" id="3.30.160.60:FF:000100">
    <property type="entry name" value="Zinc finger 45-like"/>
    <property type="match status" value="1"/>
</dbReference>
<feature type="region of interest" description="Disordered" evidence="8">
    <location>
        <begin position="325"/>
        <end position="368"/>
    </location>
</feature>
<dbReference type="PROSITE" id="PS50157">
    <property type="entry name" value="ZINC_FINGER_C2H2_2"/>
    <property type="match status" value="7"/>
</dbReference>
<evidence type="ECO:0000313" key="10">
    <source>
        <dbReference type="EMBL" id="KDR14889.1"/>
    </source>
</evidence>
<feature type="compositionally biased region" description="Basic and acidic residues" evidence="8">
    <location>
        <begin position="391"/>
        <end position="400"/>
    </location>
</feature>
<dbReference type="FunFam" id="3.30.160.60:FF:000264">
    <property type="entry name" value="Zinc finger protein 236"/>
    <property type="match status" value="1"/>
</dbReference>
<feature type="region of interest" description="Disordered" evidence="8">
    <location>
        <begin position="381"/>
        <end position="422"/>
    </location>
</feature>
<feature type="domain" description="C2H2-type" evidence="9">
    <location>
        <begin position="269"/>
        <end position="296"/>
    </location>
</feature>
<dbReference type="GO" id="GO:0000785">
    <property type="term" value="C:chromatin"/>
    <property type="evidence" value="ECO:0007669"/>
    <property type="project" value="UniProtKB-ARBA"/>
</dbReference>
<dbReference type="SMART" id="SM00355">
    <property type="entry name" value="ZnF_C2H2"/>
    <property type="match status" value="7"/>
</dbReference>
<feature type="domain" description="C2H2-type" evidence="9">
    <location>
        <begin position="297"/>
        <end position="324"/>
    </location>
</feature>
<dbReference type="GO" id="GO:0003682">
    <property type="term" value="F:chromatin binding"/>
    <property type="evidence" value="ECO:0007669"/>
    <property type="project" value="UniProtKB-ARBA"/>
</dbReference>
<dbReference type="GO" id="GO:0005634">
    <property type="term" value="C:nucleus"/>
    <property type="evidence" value="ECO:0007669"/>
    <property type="project" value="UniProtKB-SubCell"/>
</dbReference>
<accession>A0A067R8X8</accession>
<evidence type="ECO:0000256" key="8">
    <source>
        <dbReference type="SAM" id="MobiDB-lite"/>
    </source>
</evidence>
<keyword evidence="5" id="KW-0862">Zinc</keyword>
<feature type="domain" description="C2H2-type" evidence="9">
    <location>
        <begin position="156"/>
        <end position="183"/>
    </location>
</feature>
<organism evidence="10 11">
    <name type="scientific">Zootermopsis nevadensis</name>
    <name type="common">Dampwood termite</name>
    <dbReference type="NCBI Taxonomy" id="136037"/>
    <lineage>
        <taxon>Eukaryota</taxon>
        <taxon>Metazoa</taxon>
        <taxon>Ecdysozoa</taxon>
        <taxon>Arthropoda</taxon>
        <taxon>Hexapoda</taxon>
        <taxon>Insecta</taxon>
        <taxon>Pterygota</taxon>
        <taxon>Neoptera</taxon>
        <taxon>Polyneoptera</taxon>
        <taxon>Dictyoptera</taxon>
        <taxon>Blattodea</taxon>
        <taxon>Blattoidea</taxon>
        <taxon>Termitoidae</taxon>
        <taxon>Termopsidae</taxon>
        <taxon>Zootermopsis</taxon>
    </lineage>
</organism>
<evidence type="ECO:0000256" key="7">
    <source>
        <dbReference type="PROSITE-ProRule" id="PRU00042"/>
    </source>
</evidence>
<dbReference type="AlphaFoldDB" id="A0A067R8X8"/>
<keyword evidence="3" id="KW-0677">Repeat</keyword>
<protein>
    <recommendedName>
        <fullName evidence="9">C2H2-type domain-containing protein</fullName>
    </recommendedName>
</protein>
<dbReference type="GO" id="GO:0000977">
    <property type="term" value="F:RNA polymerase II transcription regulatory region sequence-specific DNA binding"/>
    <property type="evidence" value="ECO:0007669"/>
    <property type="project" value="TreeGrafter"/>
</dbReference>
<dbReference type="GO" id="GO:0008270">
    <property type="term" value="F:zinc ion binding"/>
    <property type="evidence" value="ECO:0007669"/>
    <property type="project" value="UniProtKB-KW"/>
</dbReference>
<dbReference type="GO" id="GO:0000981">
    <property type="term" value="F:DNA-binding transcription factor activity, RNA polymerase II-specific"/>
    <property type="evidence" value="ECO:0007669"/>
    <property type="project" value="TreeGrafter"/>
</dbReference>
<feature type="domain" description="C2H2-type" evidence="9">
    <location>
        <begin position="241"/>
        <end position="268"/>
    </location>
</feature>
<keyword evidence="6" id="KW-0539">Nucleus</keyword>
<dbReference type="InParanoid" id="A0A067R8X8"/>
<evidence type="ECO:0000256" key="3">
    <source>
        <dbReference type="ARBA" id="ARBA00022737"/>
    </source>
</evidence>
<dbReference type="InterPro" id="IPR013087">
    <property type="entry name" value="Znf_C2H2_type"/>
</dbReference>
<dbReference type="PANTHER" id="PTHR24409">
    <property type="entry name" value="ZINC FINGER PROTEIN 142"/>
    <property type="match status" value="1"/>
</dbReference>
<dbReference type="OMA" id="CEVEGCH"/>
<dbReference type="FunFam" id="3.30.160.60:FF:000145">
    <property type="entry name" value="Zinc finger protein 574"/>
    <property type="match status" value="1"/>
</dbReference>
<comment type="subcellular location">
    <subcellularLocation>
        <location evidence="1">Nucleus</location>
    </subcellularLocation>
</comment>
<keyword evidence="2" id="KW-0479">Metal-binding</keyword>
<dbReference type="SUPFAM" id="SSF57667">
    <property type="entry name" value="beta-beta-alpha zinc fingers"/>
    <property type="match status" value="4"/>
</dbReference>
<sequence>MKTMEVNVQQPQKKKQKLKDAPVTVYRIIEVPPHIEGVTKTATIQLIPKCEFDDETLDLGSSDDPDKVNVTVTTSFVIDEDNVVKQHSTSQVIRLPVAIQRGQQHNVLNEAFEADGSSGSNDLLDRNFPCAICLKTFKHSSHLKRHINTHTGERIYKCDLCDKTFLDASTLSRHRKIHSGDKPWSCKICKKSFGTLGSLRRHITVHNQEGRPYQCETCKKRFPDNSSYQKHKFIHTGIKPYGCDICGKAFVHIGDLNGHRKIHVEVKPFNCERCGKDFAKHSNYARHLLIHEGDKEFLCTICGVSYNFQSSLTRHLLTHVRRGNKASAEADSIDDEDADSVSQGEKSSVEADELAVETPKKKGVSSVGQIKVTRTKMKQLKKIKQLHRLHDRTQNERPDKLPPSPVANEPRPRKAPGSVPAAPVTRNLTVTNLTDPTVLPPQDEFISKQTTTEDVTTLLTSVEDFGSTKDIPQALLQLTPKSVCGTSAESLISLLSDSNEGEYLLATTDCGEIVSEVQTSGNNGSESESVITIISISDDPVMSVDSIAQDASVGDGADVAVAMLESAEVGDVIAETVISDVCRESPNSRADDRKAASNRGRSKHVLVKVSDLKGEETLVLRRRASLMVSKGEEREPLGPKQGL</sequence>